<organism evidence="1">
    <name type="scientific">Lotus japonicus</name>
    <name type="common">Lotus corniculatus var. japonicus</name>
    <dbReference type="NCBI Taxonomy" id="34305"/>
    <lineage>
        <taxon>Eukaryota</taxon>
        <taxon>Viridiplantae</taxon>
        <taxon>Streptophyta</taxon>
        <taxon>Embryophyta</taxon>
        <taxon>Tracheophyta</taxon>
        <taxon>Spermatophyta</taxon>
        <taxon>Magnoliopsida</taxon>
        <taxon>eudicotyledons</taxon>
        <taxon>Gunneridae</taxon>
        <taxon>Pentapetalae</taxon>
        <taxon>rosids</taxon>
        <taxon>fabids</taxon>
        <taxon>Fabales</taxon>
        <taxon>Fabaceae</taxon>
        <taxon>Papilionoideae</taxon>
        <taxon>50 kb inversion clade</taxon>
        <taxon>NPAAA clade</taxon>
        <taxon>Hologalegina</taxon>
        <taxon>robinioid clade</taxon>
        <taxon>Loteae</taxon>
        <taxon>Lotus</taxon>
    </lineage>
</organism>
<accession>I3SWT1</accession>
<reference evidence="1" key="1">
    <citation type="submission" date="2012-05" db="EMBL/GenBank/DDBJ databases">
        <authorList>
            <person name="Krishnakumar V."/>
            <person name="Cheung F."/>
            <person name="Xiao Y."/>
            <person name="Chan A."/>
            <person name="Moskal W.A."/>
            <person name="Town C.D."/>
        </authorList>
    </citation>
    <scope>NUCLEOTIDE SEQUENCE</scope>
</reference>
<name>I3SWT1_LOTJA</name>
<evidence type="ECO:0000313" key="1">
    <source>
        <dbReference type="EMBL" id="AFK44723.1"/>
    </source>
</evidence>
<proteinExistence type="evidence at transcript level"/>
<dbReference type="AlphaFoldDB" id="I3SWT1"/>
<dbReference type="EMBL" id="BT144929">
    <property type="protein sequence ID" value="AFK44723.1"/>
    <property type="molecule type" value="mRNA"/>
</dbReference>
<protein>
    <submittedName>
        <fullName evidence="1">Uncharacterized protein</fullName>
    </submittedName>
</protein>
<sequence length="64" mass="6908">MSWIDSGFSPFSVYQIARLQSMTGVRGGSSREPCSVTCETLSVPPSSMGTRGISECRTSFIKGR</sequence>